<dbReference type="Proteomes" id="UP000594057">
    <property type="component" value="Segment"/>
</dbReference>
<dbReference type="RefSeq" id="YP_010113069.1">
    <property type="nucleotide sequence ID" value="NC_055898.1"/>
</dbReference>
<evidence type="ECO:0000313" key="1">
    <source>
        <dbReference type="EMBL" id="QOR60096.1"/>
    </source>
</evidence>
<dbReference type="GeneID" id="65131566"/>
<organism evidence="1 2">
    <name type="scientific">uncultured phage cr115_1</name>
    <dbReference type="NCBI Taxonomy" id="2772089"/>
    <lineage>
        <taxon>Viruses</taxon>
        <taxon>Duplodnaviria</taxon>
        <taxon>Heunggongvirae</taxon>
        <taxon>Uroviricota</taxon>
        <taxon>Caudoviricetes</taxon>
        <taxon>Crassvirales</taxon>
        <taxon>Suoliviridae</taxon>
        <taxon>Uncouvirinae</taxon>
        <taxon>Birpovirus</taxon>
        <taxon>Birpovirus hiberniae</taxon>
    </lineage>
</organism>
<accession>A0A7M1S0K2</accession>
<protein>
    <submittedName>
        <fullName evidence="1">Uncharacterized protein</fullName>
    </submittedName>
</protein>
<reference evidence="1 2" key="1">
    <citation type="submission" date="2020-07" db="EMBL/GenBank/DDBJ databases">
        <title>Taxonomic proposal: Crassvirales, a new order of highly abundant and diverse bacterial viruses.</title>
        <authorList>
            <person name="Shkoporov A.N."/>
            <person name="Stockdale S.R."/>
            <person name="Guerin E."/>
            <person name="Ross R.P."/>
            <person name="Hill C."/>
        </authorList>
    </citation>
    <scope>NUCLEOTIDE SEQUENCE [LARGE SCALE GENOMIC DNA]</scope>
</reference>
<proteinExistence type="predicted"/>
<name>A0A7M1S0K2_9CAUD</name>
<dbReference type="KEGG" id="vg:65131566"/>
<sequence length="187" mass="21171">MLFNQLNIGDKVYIIEVVGTFKKTTEYNEGSVTQVSAVYDEPLPPGLFPMPNQPRKKVVDITILCNGETKKFTIPENKSVITDNSIGLTISTDKQEIINIVRNQYDTYKLRKEAIAKCDEEMAKCQVLLDKLGVDNEPARENDKILELLKEVSELKNIIRKANLMVPPPMKEMLPLDMKNAMDKVGQ</sequence>
<evidence type="ECO:0000313" key="2">
    <source>
        <dbReference type="Proteomes" id="UP000594057"/>
    </source>
</evidence>
<dbReference type="EMBL" id="MT774405">
    <property type="protein sequence ID" value="QOR60096.1"/>
    <property type="molecule type" value="Genomic_DNA"/>
</dbReference>
<keyword evidence="2" id="KW-1185">Reference proteome</keyword>